<dbReference type="AlphaFoldDB" id="A0A521C6S2"/>
<sequence>MNTLTNIKKAATAWLHPDHPGKKEAVEKTIQQGLFSREDVDHQVAVLKENIEAGEIEEWAKRAGLNEKQNAKARRVLCLHAGNLPLVGFQTVVGGILSGADYYGKLSRKDPYLLASFLDEVEKAGLDQQIQFSTNLEDFENLEAGAVVFAGSSSSVPEVKEVIRRLNAARTDAEYIIRTAKFSMAYLKEWSAQTSNQLAEAMLRYGGQGCRSVAIVVAPFDLEEVRDSLASAMQNFWKRNPPHAQPSEELKYQYAYNEAIQRDQLWMEHFLIQKSEGLPETDFTVHWVKGDADKVKELREKFGKLVQSVYTMDTDTAIEGLETETLELAQRPPLWWKPDGVDVVEQLWSRSSRL</sequence>
<proteinExistence type="predicted"/>
<evidence type="ECO:0000313" key="3">
    <source>
        <dbReference type="Proteomes" id="UP000317557"/>
    </source>
</evidence>
<evidence type="ECO:0000256" key="1">
    <source>
        <dbReference type="ARBA" id="ARBA00022857"/>
    </source>
</evidence>
<name>A0A521C6S2_9BACT</name>
<dbReference type="Proteomes" id="UP000317557">
    <property type="component" value="Unassembled WGS sequence"/>
</dbReference>
<dbReference type="GO" id="GO:0008218">
    <property type="term" value="P:bioluminescence"/>
    <property type="evidence" value="ECO:0007669"/>
    <property type="project" value="InterPro"/>
</dbReference>
<gene>
    <name evidence="2" type="ORF">SAMN06265219_104212</name>
</gene>
<keyword evidence="1" id="KW-0521">NADP</keyword>
<protein>
    <submittedName>
        <fullName evidence="2">Acyl-CoA reductase (LuxC)</fullName>
    </submittedName>
</protein>
<evidence type="ECO:0000313" key="2">
    <source>
        <dbReference type="EMBL" id="SMO55065.1"/>
    </source>
</evidence>
<accession>A0A521C6S2</accession>
<reference evidence="2 3" key="1">
    <citation type="submission" date="2017-05" db="EMBL/GenBank/DDBJ databases">
        <authorList>
            <person name="Varghese N."/>
            <person name="Submissions S."/>
        </authorList>
    </citation>
    <scope>NUCLEOTIDE SEQUENCE [LARGE SCALE GENOMIC DNA]</scope>
    <source>
        <strain evidence="2 3">DSM 21985</strain>
    </source>
</reference>
<dbReference type="GO" id="GO:0003995">
    <property type="term" value="F:acyl-CoA dehydrogenase activity"/>
    <property type="evidence" value="ECO:0007669"/>
    <property type="project" value="InterPro"/>
</dbReference>
<keyword evidence="3" id="KW-1185">Reference proteome</keyword>
<dbReference type="OrthoDB" id="1522941at2"/>
<dbReference type="EMBL" id="FXTP01000004">
    <property type="protein sequence ID" value="SMO55065.1"/>
    <property type="molecule type" value="Genomic_DNA"/>
</dbReference>
<organism evidence="2 3">
    <name type="scientific">Gracilimonas mengyeensis</name>
    <dbReference type="NCBI Taxonomy" id="1302730"/>
    <lineage>
        <taxon>Bacteria</taxon>
        <taxon>Pseudomonadati</taxon>
        <taxon>Balneolota</taxon>
        <taxon>Balneolia</taxon>
        <taxon>Balneolales</taxon>
        <taxon>Balneolaceae</taxon>
        <taxon>Gracilimonas</taxon>
    </lineage>
</organism>
<dbReference type="RefSeq" id="WP_142453813.1">
    <property type="nucleotide sequence ID" value="NZ_FXTP01000004.1"/>
</dbReference>
<dbReference type="InterPro" id="IPR008670">
    <property type="entry name" value="CoA_reduct_LuxC"/>
</dbReference>
<dbReference type="Pfam" id="PF05893">
    <property type="entry name" value="LuxC"/>
    <property type="match status" value="1"/>
</dbReference>